<evidence type="ECO:0000259" key="1">
    <source>
        <dbReference type="Pfam" id="PF04230"/>
    </source>
</evidence>
<dbReference type="Pfam" id="PF04230">
    <property type="entry name" value="PS_pyruv_trans"/>
    <property type="match status" value="1"/>
</dbReference>
<comment type="caution">
    <text evidence="2">The sequence shown here is derived from an EMBL/GenBank/DDBJ whole genome shotgun (WGS) entry which is preliminary data.</text>
</comment>
<dbReference type="EMBL" id="JYJB01000009">
    <property type="protein sequence ID" value="KJL47553.1"/>
    <property type="molecule type" value="Genomic_DNA"/>
</dbReference>
<sequence>MTGPDGNLGDILIRRASLEWVRTPSGVSAFVGSHPQSWLDAMDFTAQDTMVFGGSRERIVWLLKGAFGPKKPILVTDPGETWVGRNRLPHHLFHLAVGLVIKARGGAIIIPPHALAQQRAASKSTITLSLHRLFARLADVCLWREPWSKAEARTGVLVPDIAFSRNPRAGADTRDLLIVSLRGDRPLPSRQALDAIRSVGQSTGLEVVAVSQVDVDDERAQTLSSILQTRAVIWDPEDQASAERVSQAYDRAALVISDRLHVLILGLLSGAMPVELAPSPERKIAAHFSTIGLDHISFNAENRSEDEISFWLSAQIQRREEAVAAMRIAHEELQRVADQVGTILRRRSSHAQMTAPKGRRI</sequence>
<dbReference type="PATRIC" id="fig|273678.4.peg.2351"/>
<name>A0A0M2HSU3_9MICO</name>
<accession>A0A0M2HSU3</accession>
<dbReference type="AlphaFoldDB" id="A0A0M2HSU3"/>
<evidence type="ECO:0000313" key="2">
    <source>
        <dbReference type="EMBL" id="KJL47553.1"/>
    </source>
</evidence>
<dbReference type="STRING" id="273678.RS84_02350"/>
<reference evidence="2 3" key="1">
    <citation type="submission" date="2015-02" db="EMBL/GenBank/DDBJ databases">
        <title>Draft genome sequences of ten Microbacterium spp. with emphasis on heavy metal contaminated environments.</title>
        <authorList>
            <person name="Corretto E."/>
        </authorList>
    </citation>
    <scope>NUCLEOTIDE SEQUENCE [LARGE SCALE GENOMIC DNA]</scope>
    <source>
        <strain evidence="2 3">SA35</strain>
    </source>
</reference>
<dbReference type="InterPro" id="IPR007345">
    <property type="entry name" value="Polysacch_pyruvyl_Trfase"/>
</dbReference>
<dbReference type="Proteomes" id="UP000033900">
    <property type="component" value="Unassembled WGS sequence"/>
</dbReference>
<organism evidence="2 3">
    <name type="scientific">Microbacterium hydrocarbonoxydans</name>
    <dbReference type="NCBI Taxonomy" id="273678"/>
    <lineage>
        <taxon>Bacteria</taxon>
        <taxon>Bacillati</taxon>
        <taxon>Actinomycetota</taxon>
        <taxon>Actinomycetes</taxon>
        <taxon>Micrococcales</taxon>
        <taxon>Microbacteriaceae</taxon>
        <taxon>Microbacterium</taxon>
    </lineage>
</organism>
<proteinExistence type="predicted"/>
<evidence type="ECO:0000313" key="3">
    <source>
        <dbReference type="Proteomes" id="UP000033900"/>
    </source>
</evidence>
<dbReference type="GO" id="GO:0016740">
    <property type="term" value="F:transferase activity"/>
    <property type="evidence" value="ECO:0007669"/>
    <property type="project" value="UniProtKB-KW"/>
</dbReference>
<gene>
    <name evidence="2" type="ORF">RS84_02350</name>
</gene>
<protein>
    <submittedName>
        <fullName evidence="2">Polysaccharide pyruvyl transferase</fullName>
    </submittedName>
</protein>
<feature type="domain" description="Polysaccharide pyruvyl transferase" evidence="1">
    <location>
        <begin position="50"/>
        <end position="270"/>
    </location>
</feature>
<keyword evidence="2" id="KW-0808">Transferase</keyword>
<keyword evidence="3" id="KW-1185">Reference proteome</keyword>